<dbReference type="VEuPathDB" id="GiardiaDB:QR46_3770"/>
<keyword evidence="3" id="KW-0813">Transport</keyword>
<sequence length="424" mass="45750">MPSFGMNIGPDATSFFEKLYLSMNKGNQFSSSSMFKGSSGPGMGFTSGFGFGNTQQKPQQGFSFGQPSASAPGSGLGQPFGQQAFGQGIGQPQQTFGAFNTTTTVQPPLQGANTQQLVSLIGDMIKRQVVDVPEPQAAQPSVTSVATEASALETNLSKILTSVSSASASVRLSAATRKPGVPQESLRLLDDQNHNRFGMSGASAFGAAAARAAAVGLLPRDSRELSEPTHRQFTPFTNPTVIRISKNEVPTSSIPSYHDEDETASEADSGLHQPSAHKPVLTRADYRTVPSISELQAMSIDQLQAVKDFQVISEANGEILWPGETDLTDIDIDRIVDIGYKSATVYPNTLPYRDRHRRGEKLNKEAVITLYNIFPVNKGERVYDLPSVQKFTAVIANETQKRDAQLISYSPNDGIWKFAVSFFI</sequence>
<dbReference type="GO" id="GO:0006606">
    <property type="term" value="P:protein import into nucleus"/>
    <property type="evidence" value="ECO:0007669"/>
    <property type="project" value="TreeGrafter"/>
</dbReference>
<evidence type="ECO:0000256" key="7">
    <source>
        <dbReference type="ARBA" id="ARBA00023132"/>
    </source>
</evidence>
<evidence type="ECO:0000313" key="12">
    <source>
        <dbReference type="Proteomes" id="UP000070089"/>
    </source>
</evidence>
<feature type="region of interest" description="Disordered" evidence="9">
    <location>
        <begin position="46"/>
        <end position="104"/>
    </location>
</feature>
<keyword evidence="5" id="KW-0653">Protein transport</keyword>
<evidence type="ECO:0000256" key="2">
    <source>
        <dbReference type="ARBA" id="ARBA00008926"/>
    </source>
</evidence>
<name>A0A132NQB3_GIAIN</name>
<feature type="compositionally biased region" description="Polar residues" evidence="9">
    <location>
        <begin position="52"/>
        <end position="71"/>
    </location>
</feature>
<dbReference type="Pfam" id="PF04096">
    <property type="entry name" value="Nucleoporin2"/>
    <property type="match status" value="1"/>
</dbReference>
<keyword evidence="4" id="KW-0509">mRNA transport</keyword>
<dbReference type="PANTHER" id="PTHR23198">
    <property type="entry name" value="NUCLEOPORIN"/>
    <property type="match status" value="1"/>
</dbReference>
<dbReference type="GO" id="GO:0051028">
    <property type="term" value="P:mRNA transport"/>
    <property type="evidence" value="ECO:0007669"/>
    <property type="project" value="UniProtKB-KW"/>
</dbReference>
<evidence type="ECO:0000256" key="8">
    <source>
        <dbReference type="ARBA" id="ARBA00023242"/>
    </source>
</evidence>
<feature type="compositionally biased region" description="Polar residues" evidence="9">
    <location>
        <begin position="95"/>
        <end position="104"/>
    </location>
</feature>
<feature type="region of interest" description="Disordered" evidence="9">
    <location>
        <begin position="247"/>
        <end position="277"/>
    </location>
</feature>
<dbReference type="Gene3D" id="3.30.1610.10">
    <property type="entry name" value="Peptidase S59, nucleoporin"/>
    <property type="match status" value="1"/>
</dbReference>
<feature type="compositionally biased region" description="Low complexity" evidence="9">
    <location>
        <begin position="77"/>
        <end position="94"/>
    </location>
</feature>
<dbReference type="Proteomes" id="UP000070089">
    <property type="component" value="Unassembled WGS sequence"/>
</dbReference>
<dbReference type="GO" id="GO:0034398">
    <property type="term" value="P:telomere tethering at nuclear periphery"/>
    <property type="evidence" value="ECO:0007669"/>
    <property type="project" value="TreeGrafter"/>
</dbReference>
<evidence type="ECO:0000256" key="3">
    <source>
        <dbReference type="ARBA" id="ARBA00022448"/>
    </source>
</evidence>
<keyword evidence="6" id="KW-0811">Translocation</keyword>
<dbReference type="InterPro" id="IPR007230">
    <property type="entry name" value="Nup98_auto-Pept-S59_dom"/>
</dbReference>
<dbReference type="EMBL" id="JXTI01000127">
    <property type="protein sequence ID" value="KWX12265.1"/>
    <property type="molecule type" value="Genomic_DNA"/>
</dbReference>
<dbReference type="PANTHER" id="PTHR23198:SF6">
    <property type="entry name" value="NUCLEAR PORE COMPLEX PROTEIN NUP98-NUP96"/>
    <property type="match status" value="1"/>
</dbReference>
<dbReference type="GO" id="GO:0017056">
    <property type="term" value="F:structural constituent of nuclear pore"/>
    <property type="evidence" value="ECO:0007669"/>
    <property type="project" value="InterPro"/>
</dbReference>
<evidence type="ECO:0000259" key="10">
    <source>
        <dbReference type="PROSITE" id="PS51434"/>
    </source>
</evidence>
<evidence type="ECO:0000256" key="1">
    <source>
        <dbReference type="ARBA" id="ARBA00004567"/>
    </source>
</evidence>
<accession>A0A132NQB3</accession>
<reference evidence="11 12" key="1">
    <citation type="journal article" date="2015" name="Mol. Biochem. Parasitol.">
        <title>Identification of polymorphic genes for use in assemblage B genotyping assays through comparative genomics of multiple assemblage B Giardia duodenalis isolates.</title>
        <authorList>
            <person name="Wielinga C."/>
            <person name="Thompson R.C."/>
            <person name="Monis P."/>
            <person name="Ryan U."/>
        </authorList>
    </citation>
    <scope>NUCLEOTIDE SEQUENCE [LARGE SCALE GENOMIC DNA]</scope>
    <source>
        <strain evidence="11 12">BAH15c1</strain>
    </source>
</reference>
<gene>
    <name evidence="11" type="ORF">QR46_3770</name>
</gene>
<dbReference type="InterPro" id="IPR036903">
    <property type="entry name" value="Nup98_auto-Pept-S59_dom_sf"/>
</dbReference>
<evidence type="ECO:0000256" key="5">
    <source>
        <dbReference type="ARBA" id="ARBA00022927"/>
    </source>
</evidence>
<dbReference type="SUPFAM" id="SSF82215">
    <property type="entry name" value="C-terminal autoproteolytic domain of nucleoporin nup98"/>
    <property type="match status" value="1"/>
</dbReference>
<keyword evidence="8" id="KW-0539">Nucleus</keyword>
<comment type="caution">
    <text evidence="11">The sequence shown here is derived from an EMBL/GenBank/DDBJ whole genome shotgun (WGS) entry which is preliminary data.</text>
</comment>
<proteinExistence type="inferred from homology"/>
<feature type="domain" description="Peptidase S59" evidence="10">
    <location>
        <begin position="283"/>
        <end position="423"/>
    </location>
</feature>
<dbReference type="GO" id="GO:0003723">
    <property type="term" value="F:RNA binding"/>
    <property type="evidence" value="ECO:0007669"/>
    <property type="project" value="TreeGrafter"/>
</dbReference>
<dbReference type="OrthoDB" id="31011at2759"/>
<evidence type="ECO:0000256" key="6">
    <source>
        <dbReference type="ARBA" id="ARBA00023010"/>
    </source>
</evidence>
<evidence type="ECO:0000256" key="9">
    <source>
        <dbReference type="SAM" id="MobiDB-lite"/>
    </source>
</evidence>
<comment type="subcellular location">
    <subcellularLocation>
        <location evidence="1">Nucleus</location>
        <location evidence="1">Nuclear pore complex</location>
    </subcellularLocation>
</comment>
<dbReference type="GO" id="GO:0000973">
    <property type="term" value="P:post-transcriptional tethering of RNA polymerase II gene DNA at nuclear periphery"/>
    <property type="evidence" value="ECO:0007669"/>
    <property type="project" value="TreeGrafter"/>
</dbReference>
<dbReference type="InterPro" id="IPR037665">
    <property type="entry name" value="Nucleoporin_S59-like"/>
</dbReference>
<dbReference type="FunFam" id="3.30.1610.10:FF:000006">
    <property type="entry name" value="Nuclear pore complex protein Nup98"/>
    <property type="match status" value="1"/>
</dbReference>
<keyword evidence="7" id="KW-0906">Nuclear pore complex</keyword>
<organism evidence="11 12">
    <name type="scientific">Giardia duodenalis assemblage B</name>
    <dbReference type="NCBI Taxonomy" id="1394984"/>
    <lineage>
        <taxon>Eukaryota</taxon>
        <taxon>Metamonada</taxon>
        <taxon>Diplomonadida</taxon>
        <taxon>Hexamitidae</taxon>
        <taxon>Giardiinae</taxon>
        <taxon>Giardia</taxon>
    </lineage>
</organism>
<dbReference type="GO" id="GO:0008139">
    <property type="term" value="F:nuclear localization sequence binding"/>
    <property type="evidence" value="ECO:0007669"/>
    <property type="project" value="TreeGrafter"/>
</dbReference>
<evidence type="ECO:0000313" key="11">
    <source>
        <dbReference type="EMBL" id="KWX12265.1"/>
    </source>
</evidence>
<protein>
    <submittedName>
        <fullName evidence="11">Nucleoporin autopeptidase-like protein/ Nup98</fullName>
    </submittedName>
</protein>
<evidence type="ECO:0000256" key="4">
    <source>
        <dbReference type="ARBA" id="ARBA00022816"/>
    </source>
</evidence>
<comment type="similarity">
    <text evidence="2">Belongs to the nucleoporin GLFG family.</text>
</comment>
<dbReference type="GO" id="GO:0006405">
    <property type="term" value="P:RNA export from nucleus"/>
    <property type="evidence" value="ECO:0007669"/>
    <property type="project" value="TreeGrafter"/>
</dbReference>
<dbReference type="PROSITE" id="PS51434">
    <property type="entry name" value="NUP_C"/>
    <property type="match status" value="1"/>
</dbReference>
<dbReference type="AlphaFoldDB" id="A0A132NQB3"/>
<dbReference type="GO" id="GO:0044614">
    <property type="term" value="C:nuclear pore cytoplasmic filaments"/>
    <property type="evidence" value="ECO:0007669"/>
    <property type="project" value="TreeGrafter"/>
</dbReference>